<organism evidence="1 2">
    <name type="scientific">Cerrena zonata</name>
    <dbReference type="NCBI Taxonomy" id="2478898"/>
    <lineage>
        <taxon>Eukaryota</taxon>
        <taxon>Fungi</taxon>
        <taxon>Dikarya</taxon>
        <taxon>Basidiomycota</taxon>
        <taxon>Agaricomycotina</taxon>
        <taxon>Agaricomycetes</taxon>
        <taxon>Polyporales</taxon>
        <taxon>Cerrenaceae</taxon>
        <taxon>Cerrena</taxon>
    </lineage>
</organism>
<dbReference type="AlphaFoldDB" id="A0AAW0F9N7"/>
<sequence>MSDMRHRELSYGTLTHRATSLKLVSRFCDLARNHRPTYRARAQYIPRKAIILGHYITHNDTIGYLKLYGTGDMENSDSTAAIVGPDSQIFISSLPNETSESI</sequence>
<evidence type="ECO:0000313" key="1">
    <source>
        <dbReference type="EMBL" id="KAK7676701.1"/>
    </source>
</evidence>
<name>A0AAW0F9N7_9APHY</name>
<gene>
    <name evidence="1" type="ORF">QCA50_020333</name>
</gene>
<accession>A0AAW0F9N7</accession>
<reference evidence="1 2" key="1">
    <citation type="submission" date="2022-09" db="EMBL/GenBank/DDBJ databases">
        <authorList>
            <person name="Palmer J.M."/>
        </authorList>
    </citation>
    <scope>NUCLEOTIDE SEQUENCE [LARGE SCALE GENOMIC DNA]</scope>
    <source>
        <strain evidence="1 2">DSM 7382</strain>
    </source>
</reference>
<keyword evidence="2" id="KW-1185">Reference proteome</keyword>
<dbReference type="Proteomes" id="UP001385951">
    <property type="component" value="Unassembled WGS sequence"/>
</dbReference>
<dbReference type="EMBL" id="JASBNA010000107">
    <property type="protein sequence ID" value="KAK7676701.1"/>
    <property type="molecule type" value="Genomic_DNA"/>
</dbReference>
<proteinExistence type="predicted"/>
<evidence type="ECO:0000313" key="2">
    <source>
        <dbReference type="Proteomes" id="UP001385951"/>
    </source>
</evidence>
<protein>
    <submittedName>
        <fullName evidence="1">Uncharacterized protein</fullName>
    </submittedName>
</protein>
<comment type="caution">
    <text evidence="1">The sequence shown here is derived from an EMBL/GenBank/DDBJ whole genome shotgun (WGS) entry which is preliminary data.</text>
</comment>